<dbReference type="GO" id="GO:0003735">
    <property type="term" value="F:structural constituent of ribosome"/>
    <property type="evidence" value="ECO:0007669"/>
    <property type="project" value="TreeGrafter"/>
</dbReference>
<comment type="similarity">
    <text evidence="2">Belongs to the universal ribosomal protein uL10 family.</text>
</comment>
<evidence type="ECO:0000256" key="7">
    <source>
        <dbReference type="SAM" id="MobiDB-lite"/>
    </source>
</evidence>
<dbReference type="AlphaFoldDB" id="L5LSM2"/>
<feature type="region of interest" description="Disordered" evidence="7">
    <location>
        <begin position="62"/>
        <end position="90"/>
    </location>
</feature>
<dbReference type="GO" id="GO:0070180">
    <property type="term" value="F:large ribosomal subunit rRNA binding"/>
    <property type="evidence" value="ECO:0007669"/>
    <property type="project" value="TreeGrafter"/>
</dbReference>
<dbReference type="GO" id="GO:0000027">
    <property type="term" value="P:ribosomal large subunit assembly"/>
    <property type="evidence" value="ECO:0007669"/>
    <property type="project" value="TreeGrafter"/>
</dbReference>
<evidence type="ECO:0000256" key="6">
    <source>
        <dbReference type="ARBA" id="ARBA00035444"/>
    </source>
</evidence>
<gene>
    <name evidence="8" type="ORF">MDA_GLEAN10007457</name>
</gene>
<evidence type="ECO:0000256" key="5">
    <source>
        <dbReference type="ARBA" id="ARBA00035202"/>
    </source>
</evidence>
<dbReference type="Gene3D" id="3.30.70.1730">
    <property type="match status" value="1"/>
</dbReference>
<dbReference type="Proteomes" id="UP000010556">
    <property type="component" value="Unassembled WGS sequence"/>
</dbReference>
<proteinExistence type="inferred from homology"/>
<comment type="function">
    <text evidence="1">Ribosomal protein P0 is the functional equivalent of E.coli protein L10.</text>
</comment>
<keyword evidence="4" id="KW-0687">Ribonucleoprotein</keyword>
<dbReference type="InterPro" id="IPR043141">
    <property type="entry name" value="Ribosomal_uL10-like_sf"/>
</dbReference>
<sequence>MWSFRDEQVLDNEAQKPGGATWKSNYFLRSSTFRMIIPKASLWSRQCGLQAGAADLHVPLREGCGADGQEHHDAQGHPRTPGKQPGSGETAAHIRGNVGFVFTKEDLTEIRDLLLANKVPAAARAGAIAQCEVTVPAQNIGLGP</sequence>
<evidence type="ECO:0000256" key="2">
    <source>
        <dbReference type="ARBA" id="ARBA00008889"/>
    </source>
</evidence>
<keyword evidence="9" id="KW-1185">Reference proteome</keyword>
<dbReference type="PANTHER" id="PTHR45699">
    <property type="entry name" value="60S ACIDIC RIBOSOMAL PROTEIN P0"/>
    <property type="match status" value="1"/>
</dbReference>
<name>L5LSM2_MYODS</name>
<organism evidence="8 9">
    <name type="scientific">Myotis davidii</name>
    <name type="common">David's myotis</name>
    <dbReference type="NCBI Taxonomy" id="225400"/>
    <lineage>
        <taxon>Eukaryota</taxon>
        <taxon>Metazoa</taxon>
        <taxon>Chordata</taxon>
        <taxon>Craniata</taxon>
        <taxon>Vertebrata</taxon>
        <taxon>Euteleostomi</taxon>
        <taxon>Mammalia</taxon>
        <taxon>Eutheria</taxon>
        <taxon>Laurasiatheria</taxon>
        <taxon>Chiroptera</taxon>
        <taxon>Yangochiroptera</taxon>
        <taxon>Vespertilionidae</taxon>
        <taxon>Myotis</taxon>
    </lineage>
</organism>
<evidence type="ECO:0000256" key="4">
    <source>
        <dbReference type="ARBA" id="ARBA00023274"/>
    </source>
</evidence>
<keyword evidence="3 8" id="KW-0689">Ribosomal protein</keyword>
<dbReference type="GO" id="GO:0002181">
    <property type="term" value="P:cytoplasmic translation"/>
    <property type="evidence" value="ECO:0007669"/>
    <property type="project" value="TreeGrafter"/>
</dbReference>
<protein>
    <recommendedName>
        <fullName evidence="5">Large ribosomal subunit protein uL10</fullName>
    </recommendedName>
    <alternativeName>
        <fullName evidence="6">60S acidic ribosomal protein P0</fullName>
    </alternativeName>
</protein>
<evidence type="ECO:0000256" key="1">
    <source>
        <dbReference type="ARBA" id="ARBA00002200"/>
    </source>
</evidence>
<accession>L5LSM2</accession>
<evidence type="ECO:0000313" key="9">
    <source>
        <dbReference type="Proteomes" id="UP000010556"/>
    </source>
</evidence>
<dbReference type="GO" id="GO:0022625">
    <property type="term" value="C:cytosolic large ribosomal subunit"/>
    <property type="evidence" value="ECO:0007669"/>
    <property type="project" value="TreeGrafter"/>
</dbReference>
<dbReference type="PANTHER" id="PTHR45699:SF3">
    <property type="entry name" value="LARGE RIBOSOMAL SUBUNIT PROTEIN UL10"/>
    <property type="match status" value="1"/>
</dbReference>
<evidence type="ECO:0000313" key="8">
    <source>
        <dbReference type="EMBL" id="ELK29015.1"/>
    </source>
</evidence>
<reference evidence="9" key="1">
    <citation type="journal article" date="2013" name="Science">
        <title>Comparative analysis of bat genomes provides insight into the evolution of flight and immunity.</title>
        <authorList>
            <person name="Zhang G."/>
            <person name="Cowled C."/>
            <person name="Shi Z."/>
            <person name="Huang Z."/>
            <person name="Bishop-Lilly K.A."/>
            <person name="Fang X."/>
            <person name="Wynne J.W."/>
            <person name="Xiong Z."/>
            <person name="Baker M.L."/>
            <person name="Zhao W."/>
            <person name="Tachedjian M."/>
            <person name="Zhu Y."/>
            <person name="Zhou P."/>
            <person name="Jiang X."/>
            <person name="Ng J."/>
            <person name="Yang L."/>
            <person name="Wu L."/>
            <person name="Xiao J."/>
            <person name="Feng Y."/>
            <person name="Chen Y."/>
            <person name="Sun X."/>
            <person name="Zhang Y."/>
            <person name="Marsh G.A."/>
            <person name="Crameri G."/>
            <person name="Broder C.C."/>
            <person name="Frey K.G."/>
            <person name="Wang L.F."/>
            <person name="Wang J."/>
        </authorList>
    </citation>
    <scope>NUCLEOTIDE SEQUENCE [LARGE SCALE GENOMIC DNA]</scope>
</reference>
<dbReference type="InterPro" id="IPR050323">
    <property type="entry name" value="Ribosomal_protein_uL10"/>
</dbReference>
<evidence type="ECO:0000256" key="3">
    <source>
        <dbReference type="ARBA" id="ARBA00022980"/>
    </source>
</evidence>
<dbReference type="EMBL" id="KB108577">
    <property type="protein sequence ID" value="ELK29015.1"/>
    <property type="molecule type" value="Genomic_DNA"/>
</dbReference>